<dbReference type="SUPFAM" id="SSF51735">
    <property type="entry name" value="NAD(P)-binding Rossmann-fold domains"/>
    <property type="match status" value="1"/>
</dbReference>
<name>A0A9X2EDL0_9NOCA</name>
<dbReference type="EMBL" id="JAMRXG010000031">
    <property type="protein sequence ID" value="MCM6778949.1"/>
    <property type="molecule type" value="Genomic_DNA"/>
</dbReference>
<dbReference type="PANTHER" id="PTHR43833">
    <property type="entry name" value="POTASSIUM CHANNEL PROTEIN 2-RELATED-RELATED"/>
    <property type="match status" value="1"/>
</dbReference>
<proteinExistence type="predicted"/>
<sequence>MRTVVVGYDSVGRCAAHALRGQQGRPELVVIDHDRQRLCRAADDGARVVRGSGDRSSLLAAGAGDAVQVVVSIGDDRRTAEIVAAVREINDDATLCVALDDSGWRETVLRAGADRVVVVGEVTGALLGAAVRCPGAPRALLDLLAEHPDLAVTERTVRAGEIGGSPADCGPLVLAVLRDGMRWWPGDPAVSMLCAGDRLLTLSAVPAAGR</sequence>
<keyword evidence="3" id="KW-1185">Reference proteome</keyword>
<dbReference type="InterPro" id="IPR050721">
    <property type="entry name" value="Trk_Ktr_HKT_K-transport"/>
</dbReference>
<dbReference type="InterPro" id="IPR003148">
    <property type="entry name" value="RCK_N"/>
</dbReference>
<reference evidence="2" key="1">
    <citation type="submission" date="2022-06" db="EMBL/GenBank/DDBJ databases">
        <title>Novel species in genus nocardia.</title>
        <authorList>
            <person name="Li F."/>
        </authorList>
    </citation>
    <scope>NUCLEOTIDE SEQUENCE</scope>
    <source>
        <strain evidence="2">CDC141</strain>
    </source>
</reference>
<dbReference type="RefSeq" id="WP_251918711.1">
    <property type="nucleotide sequence ID" value="NZ_JAMRXG010000031.1"/>
</dbReference>
<evidence type="ECO:0000259" key="1">
    <source>
        <dbReference type="Pfam" id="PF02254"/>
    </source>
</evidence>
<accession>A0A9X2EDL0</accession>
<dbReference type="InterPro" id="IPR036291">
    <property type="entry name" value="NAD(P)-bd_dom_sf"/>
</dbReference>
<evidence type="ECO:0000313" key="2">
    <source>
        <dbReference type="EMBL" id="MCM6778949.1"/>
    </source>
</evidence>
<organism evidence="2 3">
    <name type="scientific">Nocardia pulmonis</name>
    <dbReference type="NCBI Taxonomy" id="2951408"/>
    <lineage>
        <taxon>Bacteria</taxon>
        <taxon>Bacillati</taxon>
        <taxon>Actinomycetota</taxon>
        <taxon>Actinomycetes</taxon>
        <taxon>Mycobacteriales</taxon>
        <taxon>Nocardiaceae</taxon>
        <taxon>Nocardia</taxon>
    </lineage>
</organism>
<feature type="domain" description="RCK N-terminal" evidence="1">
    <location>
        <begin position="4"/>
        <end position="118"/>
    </location>
</feature>
<protein>
    <submittedName>
        <fullName evidence="2">NAD-binding protein</fullName>
    </submittedName>
</protein>
<evidence type="ECO:0000313" key="3">
    <source>
        <dbReference type="Proteomes" id="UP001139157"/>
    </source>
</evidence>
<dbReference type="AlphaFoldDB" id="A0A9X2EDL0"/>
<dbReference type="GO" id="GO:0006813">
    <property type="term" value="P:potassium ion transport"/>
    <property type="evidence" value="ECO:0007669"/>
    <property type="project" value="InterPro"/>
</dbReference>
<dbReference type="PANTHER" id="PTHR43833:SF9">
    <property type="entry name" value="POTASSIUM CHANNEL PROTEIN YUGO-RELATED"/>
    <property type="match status" value="1"/>
</dbReference>
<comment type="caution">
    <text evidence="2">The sequence shown here is derived from an EMBL/GenBank/DDBJ whole genome shotgun (WGS) entry which is preliminary data.</text>
</comment>
<dbReference type="Gene3D" id="3.40.50.720">
    <property type="entry name" value="NAD(P)-binding Rossmann-like Domain"/>
    <property type="match status" value="1"/>
</dbReference>
<dbReference type="Proteomes" id="UP001139157">
    <property type="component" value="Unassembled WGS sequence"/>
</dbReference>
<dbReference type="Pfam" id="PF02254">
    <property type="entry name" value="TrkA_N"/>
    <property type="match status" value="1"/>
</dbReference>
<gene>
    <name evidence="2" type="ORF">NDR86_36275</name>
</gene>